<dbReference type="EMBL" id="SRLA01000002">
    <property type="protein sequence ID" value="TGE08239.1"/>
    <property type="molecule type" value="Genomic_DNA"/>
</dbReference>
<organism evidence="1 2">
    <name type="scientific">Hymenobacter fodinae</name>
    <dbReference type="NCBI Taxonomy" id="2510796"/>
    <lineage>
        <taxon>Bacteria</taxon>
        <taxon>Pseudomonadati</taxon>
        <taxon>Bacteroidota</taxon>
        <taxon>Cytophagia</taxon>
        <taxon>Cytophagales</taxon>
        <taxon>Hymenobacteraceae</taxon>
        <taxon>Hymenobacter</taxon>
    </lineage>
</organism>
<accession>A0A4Z0P7T9</accession>
<dbReference type="OrthoDB" id="886234at2"/>
<comment type="caution">
    <text evidence="1">The sequence shown here is derived from an EMBL/GenBank/DDBJ whole genome shotgun (WGS) entry which is preliminary data.</text>
</comment>
<evidence type="ECO:0000313" key="1">
    <source>
        <dbReference type="EMBL" id="TGE08239.1"/>
    </source>
</evidence>
<dbReference type="RefSeq" id="WP_135434076.1">
    <property type="nucleotide sequence ID" value="NZ_SRLA01000002.1"/>
</dbReference>
<name>A0A4Z0P7T9_9BACT</name>
<evidence type="ECO:0000313" key="2">
    <source>
        <dbReference type="Proteomes" id="UP000298337"/>
    </source>
</evidence>
<sequence>MQSATNAEAARAAVAAYVKSQPNAALYQLDSARVMDVDTNWQVLVPRTDWAGRMPNAAAFEVDKKTGTVTTLKVK</sequence>
<protein>
    <recommendedName>
        <fullName evidence="3">PepSY domain-containing protein</fullName>
    </recommendedName>
</protein>
<gene>
    <name evidence="1" type="ORF">EU556_10985</name>
</gene>
<evidence type="ECO:0008006" key="3">
    <source>
        <dbReference type="Google" id="ProtNLM"/>
    </source>
</evidence>
<dbReference type="Proteomes" id="UP000298337">
    <property type="component" value="Unassembled WGS sequence"/>
</dbReference>
<dbReference type="AlphaFoldDB" id="A0A4Z0P7T9"/>
<proteinExistence type="predicted"/>
<keyword evidence="2" id="KW-1185">Reference proteome</keyword>
<reference evidence="1 2" key="1">
    <citation type="submission" date="2019-04" db="EMBL/GenBank/DDBJ databases">
        <authorList>
            <person name="Feng G."/>
            <person name="Zhang J."/>
            <person name="Zhu H."/>
        </authorList>
    </citation>
    <scope>NUCLEOTIDE SEQUENCE [LARGE SCALE GENOMIC DNA]</scope>
    <source>
        <strain evidence="1 2">92R-1</strain>
    </source>
</reference>